<dbReference type="RefSeq" id="WP_136778241.1">
    <property type="nucleotide sequence ID" value="NZ_SUPK01000006.1"/>
</dbReference>
<evidence type="ECO:0000256" key="1">
    <source>
        <dbReference type="ARBA" id="ARBA00000877"/>
    </source>
</evidence>
<dbReference type="Pfam" id="PF02457">
    <property type="entry name" value="DAC"/>
    <property type="match status" value="1"/>
</dbReference>
<evidence type="ECO:0000259" key="6">
    <source>
        <dbReference type="PROSITE" id="PS51794"/>
    </source>
</evidence>
<dbReference type="EMBL" id="SUPK01000006">
    <property type="protein sequence ID" value="TJY41322.1"/>
    <property type="molecule type" value="Genomic_DNA"/>
</dbReference>
<reference evidence="7 8" key="1">
    <citation type="submission" date="2019-04" db="EMBL/GenBank/DDBJ databases">
        <title>Cohnella sp. nov., isolated from soil.</title>
        <authorList>
            <person name="Kim W."/>
        </authorList>
    </citation>
    <scope>NUCLEOTIDE SEQUENCE [LARGE SCALE GENOMIC DNA]</scope>
    <source>
        <strain evidence="7 8">CAU 1483</strain>
    </source>
</reference>
<dbReference type="GO" id="GO:0106408">
    <property type="term" value="F:diadenylate cyclase activity"/>
    <property type="evidence" value="ECO:0007669"/>
    <property type="project" value="UniProtKB-EC"/>
</dbReference>
<comment type="caution">
    <text evidence="7">The sequence shown here is derived from an EMBL/GenBank/DDBJ whole genome shotgun (WGS) entry which is preliminary data.</text>
</comment>
<dbReference type="GO" id="GO:0004016">
    <property type="term" value="F:adenylate cyclase activity"/>
    <property type="evidence" value="ECO:0007669"/>
    <property type="project" value="TreeGrafter"/>
</dbReference>
<keyword evidence="4" id="KW-0547">Nucleotide-binding</keyword>
<accession>A0A4U0FDH8</accession>
<evidence type="ECO:0000313" key="8">
    <source>
        <dbReference type="Proteomes" id="UP000309673"/>
    </source>
</evidence>
<dbReference type="Gene3D" id="1.10.287.770">
    <property type="entry name" value="YojJ-like"/>
    <property type="match status" value="1"/>
</dbReference>
<dbReference type="InterPro" id="IPR050338">
    <property type="entry name" value="DisA"/>
</dbReference>
<organism evidence="7 8">
    <name type="scientific">Cohnella pontilimi</name>
    <dbReference type="NCBI Taxonomy" id="2564100"/>
    <lineage>
        <taxon>Bacteria</taxon>
        <taxon>Bacillati</taxon>
        <taxon>Bacillota</taxon>
        <taxon>Bacilli</taxon>
        <taxon>Bacillales</taxon>
        <taxon>Paenibacillaceae</taxon>
        <taxon>Cohnella</taxon>
    </lineage>
</organism>
<dbReference type="SUPFAM" id="SSF143597">
    <property type="entry name" value="YojJ-like"/>
    <property type="match status" value="1"/>
</dbReference>
<dbReference type="InterPro" id="IPR036888">
    <property type="entry name" value="DNA_integrity_DisA_N_sf"/>
</dbReference>
<evidence type="ECO:0000256" key="2">
    <source>
        <dbReference type="ARBA" id="ARBA00022679"/>
    </source>
</evidence>
<comment type="catalytic activity">
    <reaction evidence="1">
        <text>2 ATP = 3',3'-c-di-AMP + 2 diphosphate</text>
        <dbReference type="Rhea" id="RHEA:35655"/>
        <dbReference type="ChEBI" id="CHEBI:30616"/>
        <dbReference type="ChEBI" id="CHEBI:33019"/>
        <dbReference type="ChEBI" id="CHEBI:71500"/>
        <dbReference type="EC" id="2.7.7.85"/>
    </reaction>
</comment>
<evidence type="ECO:0000256" key="3">
    <source>
        <dbReference type="ARBA" id="ARBA00022695"/>
    </source>
</evidence>
<sequence>MKLTDCHGDFTQLRSEMTKKLAAICKTLEHDILTIEQYNIQILNDIEDILKDLSELKSTTSTYFITGLLTEYTENTAEISRAILTLSLKRYGALIVIEKQEPVSPLIRAGTPVQAQISSHLLESIFHPESPLHDGAVLIREDMVLSAANQLPTTNQIFWGRAFDPREMSAVGLSERCDALILIISDSGSTSFCIDGSLYPFSAK</sequence>
<dbReference type="OrthoDB" id="2581925at2"/>
<keyword evidence="8" id="KW-1185">Reference proteome</keyword>
<feature type="domain" description="DAC" evidence="6">
    <location>
        <begin position="46"/>
        <end position="204"/>
    </location>
</feature>
<keyword evidence="3" id="KW-0548">Nucleotidyltransferase</keyword>
<keyword evidence="5" id="KW-0067">ATP-binding</keyword>
<name>A0A4U0FDH8_9BACL</name>
<dbReference type="InterPro" id="IPR019457">
    <property type="entry name" value="CdaS_N"/>
</dbReference>
<keyword evidence="2" id="KW-0808">Transferase</keyword>
<dbReference type="Proteomes" id="UP000309673">
    <property type="component" value="Unassembled WGS sequence"/>
</dbReference>
<dbReference type="PROSITE" id="PS51794">
    <property type="entry name" value="DAC"/>
    <property type="match status" value="1"/>
</dbReference>
<evidence type="ECO:0000256" key="4">
    <source>
        <dbReference type="ARBA" id="ARBA00022741"/>
    </source>
</evidence>
<dbReference type="PANTHER" id="PTHR34185:SF2">
    <property type="entry name" value="CYCLIC DI-AMP SYNTHASE CDAS"/>
    <property type="match status" value="1"/>
</dbReference>
<evidence type="ECO:0000256" key="5">
    <source>
        <dbReference type="ARBA" id="ARBA00022840"/>
    </source>
</evidence>
<proteinExistence type="predicted"/>
<dbReference type="Pfam" id="PF10372">
    <property type="entry name" value="CdaS_N"/>
    <property type="match status" value="1"/>
</dbReference>
<dbReference type="InterPro" id="IPR003390">
    <property type="entry name" value="DNA_integrity_scan_DisA_N"/>
</dbReference>
<dbReference type="AlphaFoldDB" id="A0A4U0FDH8"/>
<protein>
    <recommendedName>
        <fullName evidence="6">DAC domain-containing protein</fullName>
    </recommendedName>
</protein>
<dbReference type="GO" id="GO:0005524">
    <property type="term" value="F:ATP binding"/>
    <property type="evidence" value="ECO:0007669"/>
    <property type="project" value="UniProtKB-KW"/>
</dbReference>
<evidence type="ECO:0000313" key="7">
    <source>
        <dbReference type="EMBL" id="TJY41322.1"/>
    </source>
</evidence>
<dbReference type="PANTHER" id="PTHR34185">
    <property type="entry name" value="DIADENYLATE CYCLASE"/>
    <property type="match status" value="1"/>
</dbReference>
<gene>
    <name evidence="7" type="ORF">E5161_12915</name>
</gene>
<dbReference type="Gene3D" id="3.40.1700.10">
    <property type="entry name" value="DNA integrity scanning protein, DisA, N-terminal domain"/>
    <property type="match status" value="1"/>
</dbReference>